<dbReference type="STRING" id="88036.D8S4W9"/>
<name>D8S4W9_SELML</name>
<dbReference type="Pfam" id="PF00305">
    <property type="entry name" value="Lipoxygenase"/>
    <property type="match status" value="1"/>
</dbReference>
<dbReference type="Proteomes" id="UP000001514">
    <property type="component" value="Unassembled WGS sequence"/>
</dbReference>
<organism evidence="6">
    <name type="scientific">Selaginella moellendorffii</name>
    <name type="common">Spikemoss</name>
    <dbReference type="NCBI Taxonomy" id="88036"/>
    <lineage>
        <taxon>Eukaryota</taxon>
        <taxon>Viridiplantae</taxon>
        <taxon>Streptophyta</taxon>
        <taxon>Embryophyta</taxon>
        <taxon>Tracheophyta</taxon>
        <taxon>Lycopodiopsida</taxon>
        <taxon>Selaginellales</taxon>
        <taxon>Selaginellaceae</taxon>
        <taxon>Selaginella</taxon>
    </lineage>
</organism>
<dbReference type="SUPFAM" id="SSF48484">
    <property type="entry name" value="Lipoxigenase"/>
    <property type="match status" value="1"/>
</dbReference>
<accession>D8S4W9</accession>
<dbReference type="GO" id="GO:0046872">
    <property type="term" value="F:metal ion binding"/>
    <property type="evidence" value="ECO:0007669"/>
    <property type="project" value="UniProtKB-KW"/>
</dbReference>
<dbReference type="AlphaFoldDB" id="D8S4W9"/>
<dbReference type="PANTHER" id="PTHR11771">
    <property type="entry name" value="LIPOXYGENASE"/>
    <property type="match status" value="1"/>
</dbReference>
<dbReference type="Gramene" id="EFJ20347">
    <property type="protein sequence ID" value="EFJ20347"/>
    <property type="gene ID" value="SELMODRAFT_418172"/>
</dbReference>
<dbReference type="Gene3D" id="1.20.245.10">
    <property type="entry name" value="Lipoxygenase-1, Domain 5"/>
    <property type="match status" value="2"/>
</dbReference>
<evidence type="ECO:0000259" key="4">
    <source>
        <dbReference type="PROSITE" id="PS51393"/>
    </source>
</evidence>
<dbReference type="InParanoid" id="D8S4W9"/>
<dbReference type="PROSITE" id="PS51393">
    <property type="entry name" value="LIPOXYGENASE_3"/>
    <property type="match status" value="1"/>
</dbReference>
<keyword evidence="1" id="KW-0479">Metal-binding</keyword>
<dbReference type="InterPro" id="IPR036226">
    <property type="entry name" value="LipOase_C_sf"/>
</dbReference>
<evidence type="ECO:0000256" key="2">
    <source>
        <dbReference type="ARBA" id="ARBA00022964"/>
    </source>
</evidence>
<sequence>MWNVMDMPRSSLAAFVNRWRMEVDMPPQVSNKPSVLPELEMFCYLVVLIYLSIRDSISRRNLAQMNEIATAKPADSPRHYYSLCSYECIDSLAETRGYLMYSNNQMYMWRPLRKNNAVFDLVLLPRALGQDNVACTYHRPVLEATIKAQQAWRELFYNSGHPDNDETLLVFFLPPDSYHGFKFQKYRSSRKVAVPVSGSPYVEEMSHEMDVVSLDANLPGTWEEVLGCIESKETFEDPPEKSLVQEKLQYLKRKLAIETSWTTWKRSVTLQMFTEELRNQQEVDWMKNAQLAIINGSMTACVLSLDESDQHVKNKHFAKSLQCQTHAMSARALSFFPSVFLSLRFFFIYRSGSNLVAKFQFYAPATPQSLKLSKQKANNDFSQPKPKAKHGLDLLTEGCPYAVDRLNLWSALKQWVTDYTDIFYKDDASLRRNGEKFYLSPSKAEATLVMTTIEILSTHSSDEEYLGTRPEHWTSDKRVLDAFERFKAETEAEVMARNAKNRRGLFNLPYTLLAVSSPPGTGRNSISI</sequence>
<feature type="domain" description="Lipoxygenase" evidence="4">
    <location>
        <begin position="425"/>
        <end position="528"/>
    </location>
</feature>
<protein>
    <recommendedName>
        <fullName evidence="4">Lipoxygenase domain-containing protein</fullName>
    </recommendedName>
</protein>
<dbReference type="InterPro" id="IPR000907">
    <property type="entry name" value="LipOase"/>
</dbReference>
<dbReference type="KEGG" id="smo:SELMODRAFT_418172"/>
<evidence type="ECO:0000313" key="6">
    <source>
        <dbReference type="Proteomes" id="UP000001514"/>
    </source>
</evidence>
<keyword evidence="6" id="KW-1185">Reference proteome</keyword>
<evidence type="ECO:0000313" key="5">
    <source>
        <dbReference type="EMBL" id="EFJ20347.1"/>
    </source>
</evidence>
<keyword evidence="3" id="KW-0560">Oxidoreductase</keyword>
<dbReference type="GO" id="GO:0034440">
    <property type="term" value="P:lipid oxidation"/>
    <property type="evidence" value="ECO:0007669"/>
    <property type="project" value="InterPro"/>
</dbReference>
<reference evidence="5 6" key="1">
    <citation type="journal article" date="2011" name="Science">
        <title>The Selaginella genome identifies genetic changes associated with the evolution of vascular plants.</title>
        <authorList>
            <person name="Banks J.A."/>
            <person name="Nishiyama T."/>
            <person name="Hasebe M."/>
            <person name="Bowman J.L."/>
            <person name="Gribskov M."/>
            <person name="dePamphilis C."/>
            <person name="Albert V.A."/>
            <person name="Aono N."/>
            <person name="Aoyama T."/>
            <person name="Ambrose B.A."/>
            <person name="Ashton N.W."/>
            <person name="Axtell M.J."/>
            <person name="Barker E."/>
            <person name="Barker M.S."/>
            <person name="Bennetzen J.L."/>
            <person name="Bonawitz N.D."/>
            <person name="Chapple C."/>
            <person name="Cheng C."/>
            <person name="Correa L.G."/>
            <person name="Dacre M."/>
            <person name="DeBarry J."/>
            <person name="Dreyer I."/>
            <person name="Elias M."/>
            <person name="Engstrom E.M."/>
            <person name="Estelle M."/>
            <person name="Feng L."/>
            <person name="Finet C."/>
            <person name="Floyd S.K."/>
            <person name="Frommer W.B."/>
            <person name="Fujita T."/>
            <person name="Gramzow L."/>
            <person name="Gutensohn M."/>
            <person name="Harholt J."/>
            <person name="Hattori M."/>
            <person name="Heyl A."/>
            <person name="Hirai T."/>
            <person name="Hiwatashi Y."/>
            <person name="Ishikawa M."/>
            <person name="Iwata M."/>
            <person name="Karol K.G."/>
            <person name="Koehler B."/>
            <person name="Kolukisaoglu U."/>
            <person name="Kubo M."/>
            <person name="Kurata T."/>
            <person name="Lalonde S."/>
            <person name="Li K."/>
            <person name="Li Y."/>
            <person name="Litt A."/>
            <person name="Lyons E."/>
            <person name="Manning G."/>
            <person name="Maruyama T."/>
            <person name="Michael T.P."/>
            <person name="Mikami K."/>
            <person name="Miyazaki S."/>
            <person name="Morinaga S."/>
            <person name="Murata T."/>
            <person name="Mueller-Roeber B."/>
            <person name="Nelson D.R."/>
            <person name="Obara M."/>
            <person name="Oguri Y."/>
            <person name="Olmstead R.G."/>
            <person name="Onodera N."/>
            <person name="Petersen B.L."/>
            <person name="Pils B."/>
            <person name="Prigge M."/>
            <person name="Rensing S.A."/>
            <person name="Riano-Pachon D.M."/>
            <person name="Roberts A.W."/>
            <person name="Sato Y."/>
            <person name="Scheller H.V."/>
            <person name="Schulz B."/>
            <person name="Schulz C."/>
            <person name="Shakirov E.V."/>
            <person name="Shibagaki N."/>
            <person name="Shinohara N."/>
            <person name="Shippen D.E."/>
            <person name="Soerensen I."/>
            <person name="Sotooka R."/>
            <person name="Sugimoto N."/>
            <person name="Sugita M."/>
            <person name="Sumikawa N."/>
            <person name="Tanurdzic M."/>
            <person name="Theissen G."/>
            <person name="Ulvskov P."/>
            <person name="Wakazuki S."/>
            <person name="Weng J.K."/>
            <person name="Willats W.W."/>
            <person name="Wipf D."/>
            <person name="Wolf P.G."/>
            <person name="Yang L."/>
            <person name="Zimmer A.D."/>
            <person name="Zhu Q."/>
            <person name="Mitros T."/>
            <person name="Hellsten U."/>
            <person name="Loque D."/>
            <person name="Otillar R."/>
            <person name="Salamov A."/>
            <person name="Schmutz J."/>
            <person name="Shapiro H."/>
            <person name="Lindquist E."/>
            <person name="Lucas S."/>
            <person name="Rokhsar D."/>
            <person name="Grigoriev I.V."/>
        </authorList>
    </citation>
    <scope>NUCLEOTIDE SEQUENCE [LARGE SCALE GENOMIC DNA]</scope>
</reference>
<dbReference type="EMBL" id="GL377602">
    <property type="protein sequence ID" value="EFJ20347.1"/>
    <property type="molecule type" value="Genomic_DNA"/>
</dbReference>
<dbReference type="InterPro" id="IPR013819">
    <property type="entry name" value="LipOase_C"/>
</dbReference>
<dbReference type="HOGENOM" id="CLU_516225_0_0_1"/>
<keyword evidence="2" id="KW-0223">Dioxygenase</keyword>
<evidence type="ECO:0000256" key="3">
    <source>
        <dbReference type="ARBA" id="ARBA00023002"/>
    </source>
</evidence>
<evidence type="ECO:0000256" key="1">
    <source>
        <dbReference type="ARBA" id="ARBA00022723"/>
    </source>
</evidence>
<dbReference type="GO" id="GO:0016702">
    <property type="term" value="F:oxidoreductase activity, acting on single donors with incorporation of molecular oxygen, incorporation of two atoms of oxygen"/>
    <property type="evidence" value="ECO:0007669"/>
    <property type="project" value="InterPro"/>
</dbReference>
<proteinExistence type="predicted"/>
<gene>
    <name evidence="5" type="ORF">SELMODRAFT_418172</name>
</gene>